<feature type="binding site" evidence="10">
    <location>
        <position position="50"/>
    </location>
    <ligand>
        <name>substrate</name>
    </ligand>
</feature>
<reference evidence="13 14" key="1">
    <citation type="journal article" date="2016" name="Nat. Commun.">
        <title>Thousands of microbial genomes shed light on interconnected biogeochemical processes in an aquifer system.</title>
        <authorList>
            <person name="Anantharaman K."/>
            <person name="Brown C.T."/>
            <person name="Hug L.A."/>
            <person name="Sharon I."/>
            <person name="Castelle C.J."/>
            <person name="Probst A.J."/>
            <person name="Thomas B.C."/>
            <person name="Singh A."/>
            <person name="Wilkins M.J."/>
            <person name="Karaoz U."/>
            <person name="Brodie E.L."/>
            <person name="Williams K.H."/>
            <person name="Hubbard S.S."/>
            <person name="Banfield J.F."/>
        </authorList>
    </citation>
    <scope>NUCLEOTIDE SEQUENCE [LARGE SCALE GENOMIC DNA]</scope>
</reference>
<dbReference type="Gene3D" id="3.40.50.1260">
    <property type="entry name" value="Phosphoglycerate kinase, N-terminal domain"/>
    <property type="match status" value="2"/>
</dbReference>
<feature type="binding site" evidence="10">
    <location>
        <position position="165"/>
    </location>
    <ligand>
        <name>substrate</name>
    </ligand>
</feature>
<dbReference type="GO" id="GO:0006096">
    <property type="term" value="P:glycolytic process"/>
    <property type="evidence" value="ECO:0007669"/>
    <property type="project" value="UniProtKB-UniRule"/>
</dbReference>
<dbReference type="PANTHER" id="PTHR11406:SF23">
    <property type="entry name" value="PHOSPHOGLYCERATE KINASE 1, CHLOROPLASTIC-RELATED"/>
    <property type="match status" value="1"/>
</dbReference>
<dbReference type="EMBL" id="MFTP01000012">
    <property type="protein sequence ID" value="OGI65769.1"/>
    <property type="molecule type" value="Genomic_DNA"/>
</dbReference>
<organism evidence="13 14">
    <name type="scientific">Candidatus Nomurabacteria bacterium RIFCSPHIGHO2_01_FULL_40_24b</name>
    <dbReference type="NCBI Taxonomy" id="1801739"/>
    <lineage>
        <taxon>Bacteria</taxon>
        <taxon>Candidatus Nomuraibacteriota</taxon>
    </lineage>
</organism>
<accession>A0A1F6V8E8</accession>
<comment type="subunit">
    <text evidence="10">Monomer.</text>
</comment>
<dbReference type="EC" id="2.7.2.3" evidence="4 10"/>
<dbReference type="SUPFAM" id="SSF53748">
    <property type="entry name" value="Phosphoglycerate kinase"/>
    <property type="match status" value="1"/>
</dbReference>
<keyword evidence="10" id="KW-0963">Cytoplasm</keyword>
<dbReference type="FunFam" id="3.40.50.1260:FF:000031">
    <property type="entry name" value="Phosphoglycerate kinase 1"/>
    <property type="match status" value="1"/>
</dbReference>
<keyword evidence="7 10" id="KW-0418">Kinase</keyword>
<dbReference type="GO" id="GO:0005829">
    <property type="term" value="C:cytosol"/>
    <property type="evidence" value="ECO:0007669"/>
    <property type="project" value="TreeGrafter"/>
</dbReference>
<evidence type="ECO:0000256" key="9">
    <source>
        <dbReference type="ARBA" id="ARBA00023152"/>
    </source>
</evidence>
<feature type="binding site" evidence="10">
    <location>
        <position position="132"/>
    </location>
    <ligand>
        <name>substrate</name>
    </ligand>
</feature>
<dbReference type="GO" id="GO:0043531">
    <property type="term" value="F:ADP binding"/>
    <property type="evidence" value="ECO:0007669"/>
    <property type="project" value="TreeGrafter"/>
</dbReference>
<comment type="pathway">
    <text evidence="2 10">Carbohydrate degradation; glycolysis; pyruvate from D-glyceraldehyde 3-phosphate: step 2/5.</text>
</comment>
<dbReference type="GO" id="GO:0004618">
    <property type="term" value="F:phosphoglycerate kinase activity"/>
    <property type="evidence" value="ECO:0007669"/>
    <property type="project" value="UniProtKB-UniRule"/>
</dbReference>
<evidence type="ECO:0000256" key="3">
    <source>
        <dbReference type="ARBA" id="ARBA00008982"/>
    </source>
</evidence>
<dbReference type="InterPro" id="IPR036043">
    <property type="entry name" value="Phosphoglycerate_kinase_sf"/>
</dbReference>
<keyword evidence="8 10" id="KW-0067">ATP-binding</keyword>
<keyword evidence="5 10" id="KW-0808">Transferase</keyword>
<dbReference type="AlphaFoldDB" id="A0A1F6V8E8"/>
<comment type="caution">
    <text evidence="10">Lacks conserved residue(s) required for the propagation of feature annotation.</text>
</comment>
<gene>
    <name evidence="10" type="primary">pgk</name>
    <name evidence="13" type="ORF">A2647_00115</name>
</gene>
<evidence type="ECO:0000313" key="14">
    <source>
        <dbReference type="Proteomes" id="UP000177370"/>
    </source>
</evidence>
<evidence type="ECO:0000256" key="8">
    <source>
        <dbReference type="ARBA" id="ARBA00022840"/>
    </source>
</evidence>
<evidence type="ECO:0000256" key="1">
    <source>
        <dbReference type="ARBA" id="ARBA00000642"/>
    </source>
</evidence>
<evidence type="ECO:0000256" key="10">
    <source>
        <dbReference type="HAMAP-Rule" id="MF_00145"/>
    </source>
</evidence>
<dbReference type="UniPathway" id="UPA00109">
    <property type="reaction ID" value="UER00185"/>
</dbReference>
<dbReference type="Proteomes" id="UP000177370">
    <property type="component" value="Unassembled WGS sequence"/>
</dbReference>
<name>A0A1F6V8E8_9BACT</name>
<comment type="subcellular location">
    <subcellularLocation>
        <location evidence="10">Cytoplasm</location>
    </subcellularLocation>
</comment>
<keyword evidence="9 10" id="KW-0324">Glycolysis</keyword>
<evidence type="ECO:0000256" key="4">
    <source>
        <dbReference type="ARBA" id="ARBA00013061"/>
    </source>
</evidence>
<dbReference type="Pfam" id="PF00162">
    <property type="entry name" value="PGK"/>
    <property type="match status" value="1"/>
</dbReference>
<evidence type="ECO:0000256" key="2">
    <source>
        <dbReference type="ARBA" id="ARBA00004838"/>
    </source>
</evidence>
<comment type="caution">
    <text evidence="13">The sequence shown here is derived from an EMBL/GenBank/DDBJ whole genome shotgun (WGS) entry which is preliminary data.</text>
</comment>
<proteinExistence type="inferred from homology"/>
<protein>
    <recommendedName>
        <fullName evidence="4 10">Phosphoglycerate kinase</fullName>
        <ecNumber evidence="4 10">2.7.2.3</ecNumber>
    </recommendedName>
</protein>
<evidence type="ECO:0000256" key="11">
    <source>
        <dbReference type="PIRSR" id="PIRSR000724-2"/>
    </source>
</evidence>
<evidence type="ECO:0000256" key="12">
    <source>
        <dbReference type="RuleBase" id="RU000532"/>
    </source>
</evidence>
<evidence type="ECO:0000256" key="6">
    <source>
        <dbReference type="ARBA" id="ARBA00022741"/>
    </source>
</evidence>
<evidence type="ECO:0000256" key="5">
    <source>
        <dbReference type="ARBA" id="ARBA00022679"/>
    </source>
</evidence>
<sequence>MKLKTLESINLKDKTILYRAPYDIDVKPARPDSRSGGEVGGALEVVDDMRIKATIPTLEYLIKESCKIIILTYVGRPDGVVVENLRTTPHARRLSELLNHPVLKADDCVGGEVDEKISSMHSGDILMLENVRFHKEEMIDDDSFAEKLCQGKDLIVFDGFPQAHRIHASTTGILRHLPAVSGRYFESEVKMLSNLLENPQHPFTVIIGGVKISDKVDAVLNLLEIADTILVGGAVANVFLKAQGRVLGSSFIEDVFVDKVKREKKDWVEDAKEILKKADSLGKKIIIPNDLLISDGTSTRVITTEEVPIGWMAFDVGPNTQKIFRDVISRSKTVFLNGPMGKFEDEKFRAGSLAILDAMKKLKRDVGGGTIVAGGDTIDLVRTYGNLGDFTHISLAGGATSEFLAGKVLPVLKMLME</sequence>
<dbReference type="InterPro" id="IPR001576">
    <property type="entry name" value="Phosphoglycerate_kinase"/>
</dbReference>
<dbReference type="PIRSF" id="PIRSF000724">
    <property type="entry name" value="Pgk"/>
    <property type="match status" value="1"/>
</dbReference>
<feature type="binding site" evidence="10 11">
    <location>
        <begin position="374"/>
        <end position="377"/>
    </location>
    <ligand>
        <name>ATP</name>
        <dbReference type="ChEBI" id="CHEBI:30616"/>
    </ligand>
</feature>
<dbReference type="PANTHER" id="PTHR11406">
    <property type="entry name" value="PHOSPHOGLYCERATE KINASE"/>
    <property type="match status" value="1"/>
</dbReference>
<dbReference type="HAMAP" id="MF_00145">
    <property type="entry name" value="Phosphoglyc_kinase"/>
    <property type="match status" value="1"/>
</dbReference>
<dbReference type="GO" id="GO:0005524">
    <property type="term" value="F:ATP binding"/>
    <property type="evidence" value="ECO:0007669"/>
    <property type="project" value="UniProtKB-KW"/>
</dbReference>
<evidence type="ECO:0000313" key="13">
    <source>
        <dbReference type="EMBL" id="OGI65769.1"/>
    </source>
</evidence>
<feature type="binding site" evidence="10 11">
    <location>
        <position position="344"/>
    </location>
    <ligand>
        <name>ATP</name>
        <dbReference type="ChEBI" id="CHEBI:30616"/>
    </ligand>
</feature>
<dbReference type="InterPro" id="IPR015824">
    <property type="entry name" value="Phosphoglycerate_kinase_N"/>
</dbReference>
<comment type="similarity">
    <text evidence="3 10 12">Belongs to the phosphoglycerate kinase family.</text>
</comment>
<dbReference type="GO" id="GO:0006094">
    <property type="term" value="P:gluconeogenesis"/>
    <property type="evidence" value="ECO:0007669"/>
    <property type="project" value="TreeGrafter"/>
</dbReference>
<evidence type="ECO:0000256" key="7">
    <source>
        <dbReference type="ARBA" id="ARBA00022777"/>
    </source>
</evidence>
<keyword evidence="6 10" id="KW-0547">Nucleotide-binding</keyword>
<feature type="binding site" evidence="10 11">
    <location>
        <position position="215"/>
    </location>
    <ligand>
        <name>ATP</name>
        <dbReference type="ChEBI" id="CHEBI:30616"/>
    </ligand>
</feature>
<dbReference type="PRINTS" id="PR00477">
    <property type="entry name" value="PHGLYCKINASE"/>
</dbReference>
<comment type="catalytic activity">
    <reaction evidence="1 10 12">
        <text>(2R)-3-phosphoglycerate + ATP = (2R)-3-phospho-glyceroyl phosphate + ADP</text>
        <dbReference type="Rhea" id="RHEA:14801"/>
        <dbReference type="ChEBI" id="CHEBI:30616"/>
        <dbReference type="ChEBI" id="CHEBI:57604"/>
        <dbReference type="ChEBI" id="CHEBI:58272"/>
        <dbReference type="ChEBI" id="CHEBI:456216"/>
        <dbReference type="EC" id="2.7.2.3"/>
    </reaction>
</comment>